<dbReference type="CDD" id="cd05565">
    <property type="entry name" value="PTS_IIB_lactose"/>
    <property type="match status" value="1"/>
</dbReference>
<feature type="transmembrane region" description="Helical" evidence="19">
    <location>
        <begin position="70"/>
        <end position="90"/>
    </location>
</feature>
<evidence type="ECO:0000256" key="10">
    <source>
        <dbReference type="ARBA" id="ARBA00022692"/>
    </source>
</evidence>
<keyword evidence="7" id="KW-0762">Sugar transport</keyword>
<evidence type="ECO:0000256" key="8">
    <source>
        <dbReference type="ARBA" id="ARBA00022679"/>
    </source>
</evidence>
<dbReference type="PANTHER" id="PTHR33989:SF8">
    <property type="entry name" value="PERMEASE IIC COMPONENT"/>
    <property type="match status" value="1"/>
</dbReference>
<reference evidence="22 23" key="1">
    <citation type="submission" date="2016-11" db="EMBL/GenBank/DDBJ databases">
        <title>Description of two novel members of the family Erysipelotrichaceae: Ileibacterium lipovorans gen. nov., sp. nov. and Dubosiella newyorkensis, gen. nov., sp. nov.</title>
        <authorList>
            <person name="Cox L.M."/>
            <person name="Sohn J."/>
            <person name="Tyrrell K.L."/>
            <person name="Citron D.M."/>
            <person name="Lawson P.A."/>
            <person name="Patel N.B."/>
            <person name="Iizumi T."/>
            <person name="Perez-Perez G.I."/>
            <person name="Goldstein E.J."/>
            <person name="Blaser M.J."/>
        </authorList>
    </citation>
    <scope>NUCLEOTIDE SEQUENCE [LARGE SCALE GENOMIC DNA]</scope>
    <source>
        <strain evidence="22 23">NYU-BL-A3</strain>
    </source>
</reference>
<dbReference type="InterPro" id="IPR036095">
    <property type="entry name" value="PTS_EIIB-like_sf"/>
</dbReference>
<keyword evidence="12 19" id="KW-1133">Transmembrane helix</keyword>
<evidence type="ECO:0000256" key="3">
    <source>
        <dbReference type="ARBA" id="ARBA00020834"/>
    </source>
</evidence>
<evidence type="ECO:0000259" key="21">
    <source>
        <dbReference type="PROSITE" id="PS51105"/>
    </source>
</evidence>
<feature type="region of interest" description="Disordered" evidence="18">
    <location>
        <begin position="448"/>
        <end position="473"/>
    </location>
</feature>
<evidence type="ECO:0000256" key="5">
    <source>
        <dbReference type="ARBA" id="ARBA00022475"/>
    </source>
</evidence>
<evidence type="ECO:0000256" key="6">
    <source>
        <dbReference type="ARBA" id="ARBA00022553"/>
    </source>
</evidence>
<dbReference type="EC" id="2.7.1.207" evidence="2"/>
<keyword evidence="5" id="KW-1003">Cell membrane</keyword>
<evidence type="ECO:0000256" key="18">
    <source>
        <dbReference type="SAM" id="MobiDB-lite"/>
    </source>
</evidence>
<dbReference type="GeneID" id="82203274"/>
<evidence type="ECO:0000256" key="16">
    <source>
        <dbReference type="PROSITE-ProRule" id="PRU00423"/>
    </source>
</evidence>
<evidence type="ECO:0000313" key="23">
    <source>
        <dbReference type="Proteomes" id="UP000186341"/>
    </source>
</evidence>
<dbReference type="InterPro" id="IPR041713">
    <property type="entry name" value="PTS_IIB"/>
</dbReference>
<sequence>MNAIIQFIEKGRPFFNKLAGNIYLQAIRDGFLTAMPAILFSSIFILLAALPEVFGIVLPSAVSSWLWRVYNLSMGIVGVLVAATTAKSLAESMNRRMPKGMSLNVVSIMLASITGFLMLAVTEIDGGIDVTYLGTKGLLCSFISAFISVNMYKFCTLKNITIKMPPEVPGVISNVFKNVFPYSFSVLVCVLIDLICEMVFGIRFAESIIQLFSPLFSAADSYVGISIAAGAYAFFWFLGIHGPSIVEPAIAAAIYANVEANLMMVQQGEQASHVLTTGLMNFLACMGGTGCTLVVPFIFMWMCRSKQLKAVGKASFLPVCFNVNEPVLFAAPIVLNPYFFVPFILAPIANVVIFKMFVDLLSMNSFIYVMPWAMPGPLGMFFGTGMAPLALVCAAVVIAVDALIYIPFIKAYDANLVIEEAEKREENAQDEVKEEAKVSEAANTEAAQISAAQKTESSPVQSEMENSETGLTKSEQKPLNVLVLCVGAGTSAMFANAVNKGAQGKDLPVSAQAEAFGAHTDILNQFNLVVLSPQVQSRYDEIKADADRYGIKVVKTKGAQYINLTRDPEGAVDFVISEANSES</sequence>
<dbReference type="Gene3D" id="3.40.50.2300">
    <property type="match status" value="1"/>
</dbReference>
<evidence type="ECO:0000256" key="13">
    <source>
        <dbReference type="ARBA" id="ARBA00023136"/>
    </source>
</evidence>
<dbReference type="InterPro" id="IPR013012">
    <property type="entry name" value="PTS_EIIB_3"/>
</dbReference>
<keyword evidence="23" id="KW-1185">Reference proteome</keyword>
<dbReference type="GO" id="GO:1901264">
    <property type="term" value="P:carbohydrate derivative transport"/>
    <property type="evidence" value="ECO:0007669"/>
    <property type="project" value="TreeGrafter"/>
</dbReference>
<feature type="transmembrane region" description="Helical" evidence="19">
    <location>
        <begin position="179"/>
        <end position="200"/>
    </location>
</feature>
<dbReference type="InterPro" id="IPR051088">
    <property type="entry name" value="PTS_Sugar-EIIC/EIIB"/>
</dbReference>
<feature type="transmembrane region" description="Helical" evidence="19">
    <location>
        <begin position="102"/>
        <end position="121"/>
    </location>
</feature>
<feature type="domain" description="PTS EIIB type-3" evidence="20">
    <location>
        <begin position="478"/>
        <end position="581"/>
    </location>
</feature>
<feature type="transmembrane region" description="Helical" evidence="19">
    <location>
        <begin position="365"/>
        <end position="383"/>
    </location>
</feature>
<dbReference type="NCBIfam" id="TIGR00410">
    <property type="entry name" value="lacE"/>
    <property type="match status" value="1"/>
</dbReference>
<dbReference type="GO" id="GO:0009401">
    <property type="term" value="P:phosphoenolpyruvate-dependent sugar phosphotransferase system"/>
    <property type="evidence" value="ECO:0007669"/>
    <property type="project" value="UniProtKB-KW"/>
</dbReference>
<keyword evidence="8" id="KW-0808">Transferase</keyword>
<feature type="transmembrane region" description="Helical" evidence="19">
    <location>
        <begin position="221"/>
        <end position="238"/>
    </location>
</feature>
<evidence type="ECO:0000256" key="9">
    <source>
        <dbReference type="ARBA" id="ARBA00022683"/>
    </source>
</evidence>
<dbReference type="InterPro" id="IPR003352">
    <property type="entry name" value="PTS_EIIC"/>
</dbReference>
<keyword evidence="10 19" id="KW-0812">Transmembrane</keyword>
<keyword evidence="13 19" id="KW-0472">Membrane</keyword>
<dbReference type="PANTHER" id="PTHR33989">
    <property type="match status" value="1"/>
</dbReference>
<dbReference type="Proteomes" id="UP000186341">
    <property type="component" value="Unassembled WGS sequence"/>
</dbReference>
<dbReference type="OrthoDB" id="1641940at2"/>
<dbReference type="Pfam" id="PF02378">
    <property type="entry name" value="PTS_EIIC"/>
    <property type="match status" value="1"/>
</dbReference>
<evidence type="ECO:0000256" key="1">
    <source>
        <dbReference type="ARBA" id="ARBA00004651"/>
    </source>
</evidence>
<evidence type="ECO:0000256" key="17">
    <source>
        <dbReference type="SAM" id="Coils"/>
    </source>
</evidence>
<accession>A0A1U7NEN2</accession>
<feature type="domain" description="PTS EIIC type-3" evidence="21">
    <location>
        <begin position="8"/>
        <end position="408"/>
    </location>
</feature>
<gene>
    <name evidence="22" type="ORF">BO222_08865</name>
</gene>
<dbReference type="SUPFAM" id="SSF52794">
    <property type="entry name" value="PTS system IIB component-like"/>
    <property type="match status" value="1"/>
</dbReference>
<evidence type="ECO:0000256" key="14">
    <source>
        <dbReference type="ARBA" id="ARBA00029639"/>
    </source>
</evidence>
<keyword evidence="4" id="KW-0813">Transport</keyword>
<feature type="transmembrane region" description="Helical" evidence="19">
    <location>
        <begin position="279"/>
        <end position="302"/>
    </location>
</feature>
<evidence type="ECO:0000259" key="20">
    <source>
        <dbReference type="PROSITE" id="PS51100"/>
    </source>
</evidence>
<keyword evidence="17" id="KW-0175">Coiled coil</keyword>
<dbReference type="InterPro" id="IPR004501">
    <property type="entry name" value="PTS_EIIC_3"/>
</dbReference>
<feature type="transmembrane region" description="Helical" evidence="19">
    <location>
        <begin position="389"/>
        <end position="408"/>
    </location>
</feature>
<evidence type="ECO:0000256" key="11">
    <source>
        <dbReference type="ARBA" id="ARBA00022777"/>
    </source>
</evidence>
<dbReference type="InterPro" id="IPR003501">
    <property type="entry name" value="PTS_EIIB_2/3"/>
</dbReference>
<dbReference type="PROSITE" id="PS51105">
    <property type="entry name" value="PTS_EIIC_TYPE_3"/>
    <property type="match status" value="1"/>
</dbReference>
<dbReference type="GO" id="GO:0005886">
    <property type="term" value="C:plasma membrane"/>
    <property type="evidence" value="ECO:0007669"/>
    <property type="project" value="UniProtKB-SubCell"/>
</dbReference>
<comment type="caution">
    <text evidence="22">The sequence shown here is derived from an EMBL/GenBank/DDBJ whole genome shotgun (WGS) entry which is preliminary data.</text>
</comment>
<evidence type="ECO:0000313" key="22">
    <source>
        <dbReference type="EMBL" id="OLU38171.1"/>
    </source>
</evidence>
<dbReference type="AlphaFoldDB" id="A0A1U7NEN2"/>
<evidence type="ECO:0000256" key="4">
    <source>
        <dbReference type="ARBA" id="ARBA00022448"/>
    </source>
</evidence>
<evidence type="ECO:0000256" key="15">
    <source>
        <dbReference type="ARBA" id="ARBA00048444"/>
    </source>
</evidence>
<dbReference type="EMBL" id="MPJW01000175">
    <property type="protein sequence ID" value="OLU38171.1"/>
    <property type="molecule type" value="Genomic_DNA"/>
</dbReference>
<dbReference type="GO" id="GO:0008982">
    <property type="term" value="F:protein-N(PI)-phosphohistidine-sugar phosphotransferase activity"/>
    <property type="evidence" value="ECO:0007669"/>
    <property type="project" value="InterPro"/>
</dbReference>
<dbReference type="PROSITE" id="PS51100">
    <property type="entry name" value="PTS_EIIB_TYPE_3"/>
    <property type="match status" value="1"/>
</dbReference>
<feature type="transmembrane region" description="Helical" evidence="19">
    <location>
        <begin position="339"/>
        <end position="358"/>
    </location>
</feature>
<dbReference type="RefSeq" id="WP_075820306.1">
    <property type="nucleotide sequence ID" value="NZ_CAOUMU010000021.1"/>
</dbReference>
<evidence type="ECO:0000256" key="2">
    <source>
        <dbReference type="ARBA" id="ARBA00012802"/>
    </source>
</evidence>
<organism evidence="22 23">
    <name type="scientific">Ileibacterium valens</name>
    <dbReference type="NCBI Taxonomy" id="1862668"/>
    <lineage>
        <taxon>Bacteria</taxon>
        <taxon>Bacillati</taxon>
        <taxon>Bacillota</taxon>
        <taxon>Erysipelotrichia</taxon>
        <taxon>Erysipelotrichales</taxon>
        <taxon>Erysipelotrichaceae</taxon>
        <taxon>Ileibacterium</taxon>
    </lineage>
</organism>
<feature type="coiled-coil region" evidence="17">
    <location>
        <begin position="409"/>
        <end position="438"/>
    </location>
</feature>
<comment type="catalytic activity">
    <reaction evidence="15">
        <text>lactose(out) + N(pros)-phospho-L-histidyl-[protein] = lactose 6-phosphate(in) + L-histidyl-[protein]</text>
        <dbReference type="Rhea" id="RHEA:42400"/>
        <dbReference type="Rhea" id="RHEA-COMP:9745"/>
        <dbReference type="Rhea" id="RHEA-COMP:9746"/>
        <dbReference type="ChEBI" id="CHEBI:17716"/>
        <dbReference type="ChEBI" id="CHEBI:29979"/>
        <dbReference type="ChEBI" id="CHEBI:64837"/>
        <dbReference type="ChEBI" id="CHEBI:79080"/>
        <dbReference type="EC" id="2.7.1.207"/>
    </reaction>
</comment>
<dbReference type="Pfam" id="PF02302">
    <property type="entry name" value="PTS_IIB"/>
    <property type="match status" value="1"/>
</dbReference>
<protein>
    <recommendedName>
        <fullName evidence="3">PTS system lactose-specific EIICB component</fullName>
        <ecNumber evidence="2">2.7.1.207</ecNumber>
    </recommendedName>
    <alternativeName>
        <fullName evidence="14">EIICB-Lac</fullName>
    </alternativeName>
</protein>
<comment type="subcellular location">
    <subcellularLocation>
        <location evidence="1">Cell membrane</location>
        <topology evidence="1">Multi-pass membrane protein</topology>
    </subcellularLocation>
</comment>
<keyword evidence="9" id="KW-0598">Phosphotransferase system</keyword>
<evidence type="ECO:0000256" key="19">
    <source>
        <dbReference type="SAM" id="Phobius"/>
    </source>
</evidence>
<evidence type="ECO:0000256" key="7">
    <source>
        <dbReference type="ARBA" id="ARBA00022597"/>
    </source>
</evidence>
<keyword evidence="11" id="KW-0418">Kinase</keyword>
<dbReference type="GO" id="GO:0016301">
    <property type="term" value="F:kinase activity"/>
    <property type="evidence" value="ECO:0007669"/>
    <property type="project" value="UniProtKB-KW"/>
</dbReference>
<evidence type="ECO:0000256" key="12">
    <source>
        <dbReference type="ARBA" id="ARBA00022989"/>
    </source>
</evidence>
<feature type="modified residue" description="Phosphocysteine; by EIIA" evidence="16">
    <location>
        <position position="485"/>
    </location>
</feature>
<keyword evidence="6" id="KW-0597">Phosphoprotein</keyword>
<proteinExistence type="predicted"/>
<feature type="transmembrane region" description="Helical" evidence="19">
    <location>
        <begin position="31"/>
        <end position="50"/>
    </location>
</feature>
<name>A0A1U7NEN2_9FIRM</name>